<dbReference type="PROSITE" id="PS50048">
    <property type="entry name" value="ZN2_CY6_FUNGAL_2"/>
    <property type="match status" value="1"/>
</dbReference>
<reference evidence="5 6" key="2">
    <citation type="journal article" date="2013" name="IMA Fungus">
        <title>IMA Genome-F 1: Ceratocystis fimbriata: Draft nuclear genome sequence for the plant pathogen, Ceratocystis fimbriata.</title>
        <authorList>
            <person name="Wilken P.M."/>
            <person name="Steenkamp E.T."/>
            <person name="Wingfield M.J."/>
            <person name="de Beer Z.W."/>
            <person name="Wingfield B.D."/>
        </authorList>
    </citation>
    <scope>NUCLEOTIDE SEQUENCE [LARGE SCALE GENOMIC DNA]</scope>
    <source>
        <strain evidence="5 6">CBS 114723</strain>
    </source>
</reference>
<dbReference type="GO" id="GO:0005634">
    <property type="term" value="C:nucleus"/>
    <property type="evidence" value="ECO:0007669"/>
    <property type="project" value="UniProtKB-SubCell"/>
</dbReference>
<dbReference type="Pfam" id="PF00172">
    <property type="entry name" value="Zn_clus"/>
    <property type="match status" value="1"/>
</dbReference>
<evidence type="ECO:0000256" key="1">
    <source>
        <dbReference type="ARBA" id="ARBA00004123"/>
    </source>
</evidence>
<dbReference type="InterPro" id="IPR036864">
    <property type="entry name" value="Zn2-C6_fun-type_DNA-bd_sf"/>
</dbReference>
<dbReference type="Proteomes" id="UP000222788">
    <property type="component" value="Unassembled WGS sequence"/>
</dbReference>
<evidence type="ECO:0000313" key="5">
    <source>
        <dbReference type="EMBL" id="PHH56197.1"/>
    </source>
</evidence>
<dbReference type="SMART" id="SM00066">
    <property type="entry name" value="GAL4"/>
    <property type="match status" value="1"/>
</dbReference>
<dbReference type="GO" id="GO:0008270">
    <property type="term" value="F:zinc ion binding"/>
    <property type="evidence" value="ECO:0007669"/>
    <property type="project" value="InterPro"/>
</dbReference>
<protein>
    <recommendedName>
        <fullName evidence="4">Zn(2)-C6 fungal-type domain-containing protein</fullName>
    </recommendedName>
</protein>
<dbReference type="Gene3D" id="4.10.240.10">
    <property type="entry name" value="Zn(2)-C6 fungal-type DNA-binding domain"/>
    <property type="match status" value="1"/>
</dbReference>
<dbReference type="PANTHER" id="PTHR31001">
    <property type="entry name" value="UNCHARACTERIZED TRANSCRIPTIONAL REGULATORY PROTEIN"/>
    <property type="match status" value="1"/>
</dbReference>
<dbReference type="STRING" id="1035309.A0A2C5XJP3"/>
<keyword evidence="2" id="KW-0539">Nucleus</keyword>
<dbReference type="SUPFAM" id="SSF57701">
    <property type="entry name" value="Zn2/Cys6 DNA-binding domain"/>
    <property type="match status" value="1"/>
</dbReference>
<dbReference type="CDD" id="cd12148">
    <property type="entry name" value="fungal_TF_MHR"/>
    <property type="match status" value="1"/>
</dbReference>
<evidence type="ECO:0000256" key="2">
    <source>
        <dbReference type="ARBA" id="ARBA00023242"/>
    </source>
</evidence>
<accession>A0A2C5XJP3</accession>
<name>A0A2C5XJP3_9PEZI</name>
<feature type="region of interest" description="Disordered" evidence="3">
    <location>
        <begin position="1"/>
        <end position="28"/>
    </location>
</feature>
<dbReference type="EMBL" id="APWK03000001">
    <property type="protein sequence ID" value="PHH56197.1"/>
    <property type="molecule type" value="Genomic_DNA"/>
</dbReference>
<dbReference type="PROSITE" id="PS00463">
    <property type="entry name" value="ZN2_CY6_FUNGAL_1"/>
    <property type="match status" value="1"/>
</dbReference>
<gene>
    <name evidence="5" type="ORF">CFIMG_000446RA</name>
</gene>
<proteinExistence type="predicted"/>
<feature type="compositionally biased region" description="Polar residues" evidence="3">
    <location>
        <begin position="16"/>
        <end position="28"/>
    </location>
</feature>
<dbReference type="OrthoDB" id="410267at2759"/>
<feature type="region of interest" description="Disordered" evidence="3">
    <location>
        <begin position="108"/>
        <end position="127"/>
    </location>
</feature>
<feature type="domain" description="Zn(2)-C6 fungal-type" evidence="4">
    <location>
        <begin position="29"/>
        <end position="60"/>
    </location>
</feature>
<dbReference type="InterPro" id="IPR001138">
    <property type="entry name" value="Zn2Cys6_DnaBD"/>
</dbReference>
<sequence length="627" mass="71174">MSSAPDGSSPGAASSTGHNTRVSQRASRSCTECKRRKIRCDKTVPCSQCIRAKAPAKCRIEMVELTTKYTKSRQEIEFLHRLKTSLTATSLAEANDLISSRLTLLETGQEPVKPRKPVPRGSSDHFHDVLNDQQTDETFDIAKTLMRLGRGYPNPADVLDQTVPDSEFSLAVIESAPDIGIARKLVIYYLEHLSWHHPVLHHGEFLSQCESFWATGEMITPQWACVYFAVLSASAYNLPESLCDATYTRQILRQRSEFWYQQMFNTLFCTDYTLNHSVFSIQGIIISCMVAHPLGQAVRQMVLLSSSLRIAQCLGYAAQTPSRPIASGELFDLRAKITEEVQRRIWWQILVQDYFLVPMAGSYGVSPNHFTTPMPLNCNDDMIEQPPEVPTISSYCINLAKMALLMPQLIDGLRSPTTTTREAQYRHIKFIDSKMRKLMAELPAFLRPETPFDPSWPVWIAWARSTLTISAADKIIMIHRSFLIKSFQDPQTYDFTRRTCVSAALTILNEFHRVKNNDVVRLWIIPTFTVSAAIVIGLDISYRMKNKEAYEAKHLELLNATIDTLKMTLMDYDVTVRQGVTLLENLLTYKLNSDMSPSLWDENCTPHLDELIGYMGENHPWDAEPQL</sequence>
<keyword evidence="6" id="KW-1185">Reference proteome</keyword>
<dbReference type="AlphaFoldDB" id="A0A2C5XJP3"/>
<feature type="compositionally biased region" description="Low complexity" evidence="3">
    <location>
        <begin position="1"/>
        <end position="15"/>
    </location>
</feature>
<reference evidence="5 6" key="1">
    <citation type="journal article" date="2013" name="Fungal Biol.">
        <title>Analysis of microsatellite markers in the genome of the plant pathogen Ceratocystis fimbriata.</title>
        <authorList>
            <person name="Simpson M.C."/>
            <person name="Wilken P.M."/>
            <person name="Coetzee M.P."/>
            <person name="Wingfield M.J."/>
            <person name="Wingfield B.D."/>
        </authorList>
    </citation>
    <scope>NUCLEOTIDE SEQUENCE [LARGE SCALE GENOMIC DNA]</scope>
    <source>
        <strain evidence="5 6">CBS 114723</strain>
    </source>
</reference>
<dbReference type="InterPro" id="IPR050613">
    <property type="entry name" value="Sec_Metabolite_Reg"/>
</dbReference>
<comment type="caution">
    <text evidence="5">The sequence shown here is derived from an EMBL/GenBank/DDBJ whole genome shotgun (WGS) entry which is preliminary data.</text>
</comment>
<dbReference type="GO" id="GO:0000981">
    <property type="term" value="F:DNA-binding transcription factor activity, RNA polymerase II-specific"/>
    <property type="evidence" value="ECO:0007669"/>
    <property type="project" value="InterPro"/>
</dbReference>
<organism evidence="5 6">
    <name type="scientific">Ceratocystis fimbriata CBS 114723</name>
    <dbReference type="NCBI Taxonomy" id="1035309"/>
    <lineage>
        <taxon>Eukaryota</taxon>
        <taxon>Fungi</taxon>
        <taxon>Dikarya</taxon>
        <taxon>Ascomycota</taxon>
        <taxon>Pezizomycotina</taxon>
        <taxon>Sordariomycetes</taxon>
        <taxon>Hypocreomycetidae</taxon>
        <taxon>Microascales</taxon>
        <taxon>Ceratocystidaceae</taxon>
        <taxon>Ceratocystis</taxon>
    </lineage>
</organism>
<dbReference type="CDD" id="cd00067">
    <property type="entry name" value="GAL4"/>
    <property type="match status" value="1"/>
</dbReference>
<evidence type="ECO:0000313" key="6">
    <source>
        <dbReference type="Proteomes" id="UP000222788"/>
    </source>
</evidence>
<evidence type="ECO:0000259" key="4">
    <source>
        <dbReference type="PROSITE" id="PS50048"/>
    </source>
</evidence>
<dbReference type="PANTHER" id="PTHR31001:SF76">
    <property type="entry name" value="ZN(2)-C6 FUNGAL-TYPE DOMAIN-CONTAINING PROTEIN"/>
    <property type="match status" value="1"/>
</dbReference>
<comment type="subcellular location">
    <subcellularLocation>
        <location evidence="1">Nucleus</location>
    </subcellularLocation>
</comment>
<evidence type="ECO:0000256" key="3">
    <source>
        <dbReference type="SAM" id="MobiDB-lite"/>
    </source>
</evidence>